<sequence>MRNLFVIALLIHCFCMADAAEIDPVFRQTLNRRYEFPGQKGESAIISCLKLWGNAAYMYVNSDADITLLVNQVATYNAGAGAGHQLQTIFLFGGEVSFKNVTADFVPNRFLEKTAQALATANISGLTVHPNIDANLPEGGSPILQLSTLELYQLATKISEFVCSNPLFSGIHLDLEPFSGPYITPLLFLLEHIAEHMRGSLTGCTNAAYPIGRAISVYSSNPSWQLFSVLGANGAVVWPAYDLTEGPVSVAQYTEALQSNLTRMLEIVKQVPAEQSARFSIAVPASATQTEYMYMVSGGVNLTQTMSGKQQFSLTEDSYITMAVRTVQQLVKGSDGFIGMVLWKLTSGYTVASDGSRLGPAGAFDVSGEQQWLQQNL</sequence>
<reference evidence="1 2" key="1">
    <citation type="journal article" date="2018" name="New Phytol.">
        <title>Phylogenomics of Endogonaceae and evolution of mycorrhizas within Mucoromycota.</title>
        <authorList>
            <person name="Chang Y."/>
            <person name="Desiro A."/>
            <person name="Na H."/>
            <person name="Sandor L."/>
            <person name="Lipzen A."/>
            <person name="Clum A."/>
            <person name="Barry K."/>
            <person name="Grigoriev I.V."/>
            <person name="Martin F.M."/>
            <person name="Stajich J.E."/>
            <person name="Smith M.E."/>
            <person name="Bonito G."/>
            <person name="Spatafora J.W."/>
        </authorList>
    </citation>
    <scope>NUCLEOTIDE SEQUENCE [LARGE SCALE GENOMIC DNA]</scope>
    <source>
        <strain evidence="1 2">GMNB39</strain>
    </source>
</reference>
<evidence type="ECO:0000313" key="2">
    <source>
        <dbReference type="Proteomes" id="UP000268093"/>
    </source>
</evidence>
<protein>
    <submittedName>
        <fullName evidence="1">Uncharacterized protein</fullName>
    </submittedName>
</protein>
<dbReference type="Proteomes" id="UP000268093">
    <property type="component" value="Unassembled WGS sequence"/>
</dbReference>
<dbReference type="AlphaFoldDB" id="A0A433D1V0"/>
<organism evidence="1 2">
    <name type="scientific">Jimgerdemannia flammicorona</name>
    <dbReference type="NCBI Taxonomy" id="994334"/>
    <lineage>
        <taxon>Eukaryota</taxon>
        <taxon>Fungi</taxon>
        <taxon>Fungi incertae sedis</taxon>
        <taxon>Mucoromycota</taxon>
        <taxon>Mucoromycotina</taxon>
        <taxon>Endogonomycetes</taxon>
        <taxon>Endogonales</taxon>
        <taxon>Endogonaceae</taxon>
        <taxon>Jimgerdemannia</taxon>
    </lineage>
</organism>
<evidence type="ECO:0000313" key="1">
    <source>
        <dbReference type="EMBL" id="RUP44796.1"/>
    </source>
</evidence>
<dbReference type="EMBL" id="RBNI01008328">
    <property type="protein sequence ID" value="RUP44796.1"/>
    <property type="molecule type" value="Genomic_DNA"/>
</dbReference>
<name>A0A433D1V0_9FUNG</name>
<accession>A0A433D1V0</accession>
<gene>
    <name evidence="1" type="ORF">BC936DRAFT_149004</name>
</gene>
<comment type="caution">
    <text evidence="1">The sequence shown here is derived from an EMBL/GenBank/DDBJ whole genome shotgun (WGS) entry which is preliminary data.</text>
</comment>
<proteinExistence type="predicted"/>
<keyword evidence="2" id="KW-1185">Reference proteome</keyword>